<feature type="binding site" evidence="8">
    <location>
        <position position="164"/>
    </location>
    <ligand>
        <name>ITP</name>
        <dbReference type="ChEBI" id="CHEBI:61402"/>
    </ligand>
</feature>
<evidence type="ECO:0000256" key="8">
    <source>
        <dbReference type="HAMAP-Rule" id="MF_03148"/>
    </source>
</evidence>
<dbReference type="GO" id="GO:0036222">
    <property type="term" value="F:XTP diphosphatase activity"/>
    <property type="evidence" value="ECO:0007669"/>
    <property type="project" value="UniProtKB-UniRule"/>
</dbReference>
<dbReference type="EC" id="3.6.1.66" evidence="8"/>
<dbReference type="Pfam" id="PF01725">
    <property type="entry name" value="Ham1p_like"/>
    <property type="match status" value="1"/>
</dbReference>
<comment type="subunit">
    <text evidence="8">Homodimer.</text>
</comment>
<dbReference type="GO" id="GO:0009117">
    <property type="term" value="P:nucleotide metabolic process"/>
    <property type="evidence" value="ECO:0007669"/>
    <property type="project" value="UniProtKB-KW"/>
</dbReference>
<gene>
    <name evidence="9" type="ORF">ECU04_1180</name>
</gene>
<feature type="binding site" evidence="8">
    <location>
        <begin position="64"/>
        <end position="65"/>
    </location>
    <ligand>
        <name>ITP</name>
        <dbReference type="ChEBI" id="CHEBI:61402"/>
    </ligand>
</feature>
<dbReference type="PANTHER" id="PTHR11067:SF9">
    <property type="entry name" value="INOSINE TRIPHOSPHATE PYROPHOSPHATASE"/>
    <property type="match status" value="1"/>
</dbReference>
<feature type="binding site" evidence="8">
    <location>
        <position position="34"/>
    </location>
    <ligand>
        <name>Mg(2+)</name>
        <dbReference type="ChEBI" id="CHEBI:18420"/>
    </ligand>
</feature>
<proteinExistence type="inferred from homology"/>
<dbReference type="VEuPathDB" id="MicrosporidiaDB:M970_041130"/>
<comment type="subcellular location">
    <subcellularLocation>
        <location evidence="8">Cytoplasm</location>
    </subcellularLocation>
    <subcellularLocation>
        <location evidence="8">Nucleus</location>
    </subcellularLocation>
</comment>
<dbReference type="InterPro" id="IPR029001">
    <property type="entry name" value="ITPase-like_fam"/>
</dbReference>
<keyword evidence="8" id="KW-0464">Manganese</keyword>
<comment type="similarity">
    <text evidence="1 8">Belongs to the HAM1 NTPase family.</text>
</comment>
<dbReference type="VEuPathDB" id="MicrosporidiaDB:ECU04_1180"/>
<comment type="caution">
    <text evidence="8">Lacks conserved residue(s) required for the propagation of feature annotation.</text>
</comment>
<feature type="binding site" evidence="8">
    <location>
        <begin position="169"/>
        <end position="170"/>
    </location>
    <ligand>
        <name>ITP</name>
        <dbReference type="ChEBI" id="CHEBI:61402"/>
    </ligand>
</feature>
<dbReference type="GO" id="GO:0046872">
    <property type="term" value="F:metal ion binding"/>
    <property type="evidence" value="ECO:0007669"/>
    <property type="project" value="UniProtKB-KW"/>
</dbReference>
<keyword evidence="6 8" id="KW-0460">Magnesium</keyword>
<evidence type="ECO:0000256" key="2">
    <source>
        <dbReference type="ARBA" id="ARBA00022490"/>
    </source>
</evidence>
<dbReference type="GO" id="GO:0036220">
    <property type="term" value="F:ITP diphosphatase activity"/>
    <property type="evidence" value="ECO:0007669"/>
    <property type="project" value="UniProtKB-UniRule"/>
</dbReference>
<dbReference type="GO" id="GO:0005634">
    <property type="term" value="C:nucleus"/>
    <property type="evidence" value="ECO:0007669"/>
    <property type="project" value="UniProtKB-SubCell"/>
</dbReference>
<evidence type="ECO:0000256" key="4">
    <source>
        <dbReference type="ARBA" id="ARBA00022741"/>
    </source>
</evidence>
<reference evidence="9" key="1">
    <citation type="journal article" date="2013" name="Eukaryot. Cell">
        <title>Extremely Reduced Levels of Heterozygosity in the Vertebrate Pathogen Encephalitozoon cuniculi.</title>
        <authorList>
            <person name="Selman M."/>
            <person name="Sak B."/>
            <person name="Kvac M."/>
            <person name="Farinelli L."/>
            <person name="Weiss L.M."/>
            <person name="Corradi N."/>
        </authorList>
    </citation>
    <scope>NUCLEOTIDE SEQUENCE</scope>
</reference>
<comment type="cofactor">
    <cofactor evidence="8">
        <name>Mg(2+)</name>
        <dbReference type="ChEBI" id="CHEBI:18420"/>
    </cofactor>
    <cofactor evidence="8">
        <name>Mn(2+)</name>
        <dbReference type="ChEBI" id="CHEBI:29035"/>
    </cofactor>
    <text evidence="8">Binds 1 divalent metal cation per subunit; can use either Mg(2+) or Mn(2+).</text>
</comment>
<dbReference type="GO" id="GO:0005737">
    <property type="term" value="C:cytoplasm"/>
    <property type="evidence" value="ECO:0007669"/>
    <property type="project" value="UniProtKB-SubCell"/>
</dbReference>
<dbReference type="EMBL" id="KC513606">
    <property type="protein sequence ID" value="AGE95307.1"/>
    <property type="molecule type" value="Genomic_DNA"/>
</dbReference>
<protein>
    <recommendedName>
        <fullName evidence="8">Inosine triphosphate pyrophosphatase</fullName>
        <shortName evidence="8">ITPase</shortName>
        <shortName evidence="8">Inosine triphosphatase</shortName>
        <ecNumber evidence="8">3.6.1.66</ecNumber>
    </recommendedName>
    <alternativeName>
        <fullName evidence="8">Non-canonical purine NTP pyrophosphatase</fullName>
    </alternativeName>
    <alternativeName>
        <fullName evidence="8">Non-standard purine NTP pyrophosphatase</fullName>
    </alternativeName>
    <alternativeName>
        <fullName evidence="8">Nucleoside-triphosphate diphosphatase</fullName>
    </alternativeName>
    <alternativeName>
        <fullName evidence="8">Nucleoside-triphosphate pyrophosphatase</fullName>
        <shortName evidence="8">NTPase</shortName>
    </alternativeName>
    <alternativeName>
        <fullName evidence="8">XTP/dITP diphosphatase</fullName>
    </alternativeName>
</protein>
<evidence type="ECO:0000256" key="7">
    <source>
        <dbReference type="ARBA" id="ARBA00023080"/>
    </source>
</evidence>
<evidence type="ECO:0000256" key="1">
    <source>
        <dbReference type="ARBA" id="ARBA00008023"/>
    </source>
</evidence>
<evidence type="ECO:0000256" key="5">
    <source>
        <dbReference type="ARBA" id="ARBA00022801"/>
    </source>
</evidence>
<dbReference type="VEuPathDB" id="MicrosporidiaDB:AEWR_041130"/>
<comment type="catalytic activity">
    <reaction evidence="8">
        <text>dITP + H2O = dIMP + diphosphate + H(+)</text>
        <dbReference type="Rhea" id="RHEA:28342"/>
        <dbReference type="ChEBI" id="CHEBI:15377"/>
        <dbReference type="ChEBI" id="CHEBI:15378"/>
        <dbReference type="ChEBI" id="CHEBI:33019"/>
        <dbReference type="ChEBI" id="CHEBI:61194"/>
        <dbReference type="ChEBI" id="CHEBI:61382"/>
        <dbReference type="EC" id="3.6.1.66"/>
    </reaction>
</comment>
<dbReference type="AlphaFoldDB" id="M1K7S7"/>
<dbReference type="GO" id="GO:0035870">
    <property type="term" value="F:dITP diphosphatase activity"/>
    <property type="evidence" value="ECO:0007669"/>
    <property type="project" value="UniProtKB-UniRule"/>
</dbReference>
<keyword evidence="4 8" id="KW-0547">Nucleotide-binding</keyword>
<keyword evidence="5 8" id="KW-0378">Hydrolase</keyword>
<dbReference type="VEuPathDB" id="MicrosporidiaDB:AEWQ_041130"/>
<comment type="catalytic activity">
    <reaction evidence="8">
        <text>ITP + H2O = IMP + diphosphate + H(+)</text>
        <dbReference type="Rhea" id="RHEA:29399"/>
        <dbReference type="ChEBI" id="CHEBI:15377"/>
        <dbReference type="ChEBI" id="CHEBI:15378"/>
        <dbReference type="ChEBI" id="CHEBI:33019"/>
        <dbReference type="ChEBI" id="CHEBI:58053"/>
        <dbReference type="ChEBI" id="CHEBI:61402"/>
        <dbReference type="EC" id="3.6.1.66"/>
    </reaction>
</comment>
<comment type="catalytic activity">
    <reaction evidence="8">
        <text>XTP + H2O = XMP + diphosphate + H(+)</text>
        <dbReference type="Rhea" id="RHEA:28610"/>
        <dbReference type="ChEBI" id="CHEBI:15377"/>
        <dbReference type="ChEBI" id="CHEBI:15378"/>
        <dbReference type="ChEBI" id="CHEBI:33019"/>
        <dbReference type="ChEBI" id="CHEBI:57464"/>
        <dbReference type="ChEBI" id="CHEBI:61314"/>
        <dbReference type="EC" id="3.6.1.66"/>
    </reaction>
</comment>
<keyword evidence="8" id="KW-0539">Nucleus</keyword>
<dbReference type="InterPro" id="IPR002637">
    <property type="entry name" value="RdgB/HAM1"/>
</dbReference>
<accession>M1K7S7</accession>
<keyword evidence="3 8" id="KW-0479">Metal-binding</keyword>
<dbReference type="GO" id="GO:0000166">
    <property type="term" value="F:nucleotide binding"/>
    <property type="evidence" value="ECO:0007669"/>
    <property type="project" value="UniProtKB-KW"/>
</dbReference>
<keyword evidence="7 8" id="KW-0546">Nucleotide metabolism</keyword>
<dbReference type="PANTHER" id="PTHR11067">
    <property type="entry name" value="INOSINE TRIPHOSPHATE PYROPHOSPHATASE/HAM1 PROTEIN"/>
    <property type="match status" value="1"/>
</dbReference>
<name>M1K7S7_ENCCN</name>
<sequence>MGRIYFATTNLKKLKEIRSLFEADIVHMNIPMVEIQASLERIADHKLNQVVPCIGEGDAVIVDDTAVAFEGLYGFPGVYIKDFLRIGSRKISEIVGKIGNSNATAFCCLGIAHYRDGRVVKKVFFGELEGSIVESKEDGLEGFDYIFLPSGSSMCLGDMPVDEKNRISHRRIASKKLADYMASVGIIKAHGS</sequence>
<evidence type="ECO:0000256" key="6">
    <source>
        <dbReference type="ARBA" id="ARBA00022842"/>
    </source>
</evidence>
<dbReference type="SUPFAM" id="SSF52972">
    <property type="entry name" value="ITPase-like"/>
    <property type="match status" value="1"/>
</dbReference>
<dbReference type="Gene3D" id="3.90.950.10">
    <property type="match status" value="1"/>
</dbReference>
<feature type="binding site" evidence="8">
    <location>
        <begin position="8"/>
        <end position="13"/>
    </location>
    <ligand>
        <name>ITP</name>
        <dbReference type="ChEBI" id="CHEBI:61402"/>
    </ligand>
</feature>
<comment type="function">
    <text evidence="8">Pyrophosphatase that hydrolyzes non-canonical purine nucleotides such as inosine triphosphate (ITP), deoxyinosine triphosphate (dITP) or xanthosine 5'-triphosphate (XTP) to their respective monophosphate derivatives. The enzyme does not distinguish between the deoxy- and ribose forms. Probably excludes non-canonical purines from RNA and DNA precursor pools, thus preventing their incorporation into RNA and DNA and avoiding chromosomal lesions.</text>
</comment>
<organism evidence="9">
    <name type="scientific">Encephalitozoon cuniculi</name>
    <name type="common">Microsporidian parasite</name>
    <dbReference type="NCBI Taxonomy" id="6035"/>
    <lineage>
        <taxon>Eukaryota</taxon>
        <taxon>Fungi</taxon>
        <taxon>Fungi incertae sedis</taxon>
        <taxon>Microsporidia</taxon>
        <taxon>Unikaryonidae</taxon>
        <taxon>Encephalitozoon</taxon>
    </lineage>
</organism>
<keyword evidence="2 8" id="KW-0963">Cytoplasm</keyword>
<dbReference type="HAMAP" id="MF_03148">
    <property type="entry name" value="HAM1_NTPase"/>
    <property type="match status" value="1"/>
</dbReference>
<feature type="binding site" evidence="8">
    <location>
        <position position="46"/>
    </location>
    <ligand>
        <name>ITP</name>
        <dbReference type="ChEBI" id="CHEBI:61402"/>
    </ligand>
</feature>
<dbReference type="VEuPathDB" id="MicrosporidiaDB:AEWD_041140"/>
<feature type="binding site" evidence="8">
    <location>
        <position position="64"/>
    </location>
    <ligand>
        <name>Mg(2+)</name>
        <dbReference type="ChEBI" id="CHEBI:18420"/>
    </ligand>
</feature>
<dbReference type="InterPro" id="IPR027502">
    <property type="entry name" value="ITPase"/>
</dbReference>
<evidence type="ECO:0000256" key="3">
    <source>
        <dbReference type="ARBA" id="ARBA00022723"/>
    </source>
</evidence>
<dbReference type="GO" id="GO:0009204">
    <property type="term" value="P:deoxyribonucleoside triphosphate catabolic process"/>
    <property type="evidence" value="ECO:0007669"/>
    <property type="project" value="UniProtKB-UniRule"/>
</dbReference>
<evidence type="ECO:0000313" key="9">
    <source>
        <dbReference type="EMBL" id="AGE95307.1"/>
    </source>
</evidence>
<dbReference type="CDD" id="cd00515">
    <property type="entry name" value="HAM1"/>
    <property type="match status" value="1"/>
</dbReference>